<dbReference type="SUPFAM" id="SSF47095">
    <property type="entry name" value="HMG-box"/>
    <property type="match status" value="2"/>
</dbReference>
<dbReference type="GO" id="GO:0005634">
    <property type="term" value="C:nucleus"/>
    <property type="evidence" value="ECO:0007669"/>
    <property type="project" value="UniProtKB-SubCell"/>
</dbReference>
<keyword evidence="4 5" id="KW-0539">Nucleus</keyword>
<evidence type="ECO:0000313" key="11">
    <source>
        <dbReference type="WBParaSite" id="TREG1_103560.3"/>
    </source>
</evidence>
<dbReference type="InterPro" id="IPR009071">
    <property type="entry name" value="HMG_box_dom"/>
</dbReference>
<evidence type="ECO:0000313" key="8">
    <source>
        <dbReference type="Proteomes" id="UP000050795"/>
    </source>
</evidence>
<keyword evidence="3 5" id="KW-0238">DNA-binding</keyword>
<dbReference type="WBParaSite" id="TREG1_103560.3">
    <property type="protein sequence ID" value="TREG1_103560.3"/>
    <property type="gene ID" value="TREG1_103560"/>
</dbReference>
<dbReference type="PANTHER" id="PTHR48112">
    <property type="entry name" value="HIGH MOBILITY GROUP PROTEIN DSP1"/>
    <property type="match status" value="1"/>
</dbReference>
<reference evidence="8" key="1">
    <citation type="submission" date="2022-06" db="EMBL/GenBank/DDBJ databases">
        <authorList>
            <person name="Berger JAMES D."/>
            <person name="Berger JAMES D."/>
        </authorList>
    </citation>
    <scope>NUCLEOTIDE SEQUENCE [LARGE SCALE GENOMIC DNA]</scope>
</reference>
<evidence type="ECO:0000256" key="2">
    <source>
        <dbReference type="ARBA" id="ARBA00008774"/>
    </source>
</evidence>
<dbReference type="WBParaSite" id="TREG1_103560.1">
    <property type="protein sequence ID" value="TREG1_103560.1"/>
    <property type="gene ID" value="TREG1_103560"/>
</dbReference>
<evidence type="ECO:0000313" key="10">
    <source>
        <dbReference type="WBParaSite" id="TREG1_103560.2"/>
    </source>
</evidence>
<feature type="DNA-binding region" description="HMG box" evidence="5">
    <location>
        <begin position="99"/>
        <end position="165"/>
    </location>
</feature>
<evidence type="ECO:0000313" key="9">
    <source>
        <dbReference type="WBParaSite" id="TREG1_103560.1"/>
    </source>
</evidence>
<dbReference type="Proteomes" id="UP000050795">
    <property type="component" value="Unassembled WGS sequence"/>
</dbReference>
<evidence type="ECO:0000256" key="4">
    <source>
        <dbReference type="ARBA" id="ARBA00023242"/>
    </source>
</evidence>
<dbReference type="Gene3D" id="1.10.30.10">
    <property type="entry name" value="High mobility group box domain"/>
    <property type="match status" value="2"/>
</dbReference>
<sequence length="308" mass="36366">MMVKDKNRPKPPMTPYACFVQVIREEHRKKHPTENVIFSEFSKKCAEKWKLMTVEQRKCFEEMAKLDTERFNREMAHYVPPTGMRRGRRRRRIKDPGMPKRSWSAFFFFCDAFRSKIRSEHPDWKVSDIAKELGRRWEECTDKEKYERRAQNDKLRYEQDMQKYKAGLYVATKRARIDEQNTTELLPPSTHDHQMISQQALVVGETSQIIMSREESVTGVVSSGVEDDEEEEEDEEEDEEEEEGEEEEGDDEEHEDEEDDEEEDDNRDAEQSRGNPHGIHHLSHNKTSDGRQMVTNETNNNAIMNTGN</sequence>
<dbReference type="GO" id="GO:0003677">
    <property type="term" value="F:DNA binding"/>
    <property type="evidence" value="ECO:0007669"/>
    <property type="project" value="UniProtKB-UniRule"/>
</dbReference>
<keyword evidence="8" id="KW-1185">Reference proteome</keyword>
<dbReference type="SMART" id="SM00398">
    <property type="entry name" value="HMG"/>
    <property type="match status" value="2"/>
</dbReference>
<comment type="similarity">
    <text evidence="2">Belongs to the HMGB family.</text>
</comment>
<feature type="compositionally biased region" description="Acidic residues" evidence="6">
    <location>
        <begin position="225"/>
        <end position="267"/>
    </location>
</feature>
<feature type="compositionally biased region" description="Polar residues" evidence="6">
    <location>
        <begin position="293"/>
        <end position="308"/>
    </location>
</feature>
<protein>
    <recommendedName>
        <fullName evidence="7">HMG box domain-containing protein</fullName>
    </recommendedName>
</protein>
<dbReference type="WBParaSite" id="TREG1_103560.2">
    <property type="protein sequence ID" value="TREG1_103560.2"/>
    <property type="gene ID" value="TREG1_103560"/>
</dbReference>
<evidence type="ECO:0000259" key="7">
    <source>
        <dbReference type="PROSITE" id="PS50118"/>
    </source>
</evidence>
<reference evidence="9 10" key="2">
    <citation type="submission" date="2023-11" db="UniProtKB">
        <authorList>
            <consortium name="WormBaseParasite"/>
        </authorList>
    </citation>
    <scope>IDENTIFICATION</scope>
</reference>
<dbReference type="PROSITE" id="PS50118">
    <property type="entry name" value="HMG_BOX_2"/>
    <property type="match status" value="2"/>
</dbReference>
<dbReference type="PANTHER" id="PTHR48112:SF32">
    <property type="entry name" value="HIGH MOBILITY GROUP PROTEIN B3"/>
    <property type="match status" value="1"/>
</dbReference>
<comment type="subcellular location">
    <subcellularLocation>
        <location evidence="1">Nucleus</location>
    </subcellularLocation>
</comment>
<evidence type="ECO:0000256" key="6">
    <source>
        <dbReference type="SAM" id="MobiDB-lite"/>
    </source>
</evidence>
<feature type="region of interest" description="Disordered" evidence="6">
    <location>
        <begin position="212"/>
        <end position="308"/>
    </location>
</feature>
<dbReference type="Pfam" id="PF00505">
    <property type="entry name" value="HMG_box"/>
    <property type="match status" value="1"/>
</dbReference>
<dbReference type="Pfam" id="PF09011">
    <property type="entry name" value="HMG_box_2"/>
    <property type="match status" value="1"/>
</dbReference>
<feature type="domain" description="HMG box" evidence="7">
    <location>
        <begin position="9"/>
        <end position="79"/>
    </location>
</feature>
<organism evidence="8 11">
    <name type="scientific">Trichobilharzia regenti</name>
    <name type="common">Nasal bird schistosome</name>
    <dbReference type="NCBI Taxonomy" id="157069"/>
    <lineage>
        <taxon>Eukaryota</taxon>
        <taxon>Metazoa</taxon>
        <taxon>Spiralia</taxon>
        <taxon>Lophotrochozoa</taxon>
        <taxon>Platyhelminthes</taxon>
        <taxon>Trematoda</taxon>
        <taxon>Digenea</taxon>
        <taxon>Strigeidida</taxon>
        <taxon>Schistosomatoidea</taxon>
        <taxon>Schistosomatidae</taxon>
        <taxon>Trichobilharzia</taxon>
    </lineage>
</organism>
<dbReference type="AlphaFoldDB" id="A0AA85ILR4"/>
<name>A0AA85ILR4_TRIRE</name>
<evidence type="ECO:0000256" key="3">
    <source>
        <dbReference type="ARBA" id="ARBA00023125"/>
    </source>
</evidence>
<feature type="DNA-binding region" description="HMG box" evidence="5">
    <location>
        <begin position="9"/>
        <end position="79"/>
    </location>
</feature>
<evidence type="ECO:0000256" key="1">
    <source>
        <dbReference type="ARBA" id="ARBA00004123"/>
    </source>
</evidence>
<dbReference type="CDD" id="cd21978">
    <property type="entry name" value="HMG-box_HMGB_rpt1"/>
    <property type="match status" value="1"/>
</dbReference>
<dbReference type="InterPro" id="IPR036910">
    <property type="entry name" value="HMG_box_dom_sf"/>
</dbReference>
<dbReference type="InterPro" id="IPR050342">
    <property type="entry name" value="HMGB"/>
</dbReference>
<dbReference type="FunFam" id="1.10.30.10:FF:000016">
    <property type="entry name" value="FACT complex subunit SSRP1"/>
    <property type="match status" value="1"/>
</dbReference>
<evidence type="ECO:0000256" key="5">
    <source>
        <dbReference type="PROSITE-ProRule" id="PRU00267"/>
    </source>
</evidence>
<proteinExistence type="inferred from homology"/>
<accession>A0AA85ILR4</accession>
<feature type="domain" description="HMG box" evidence="7">
    <location>
        <begin position="99"/>
        <end position="165"/>
    </location>
</feature>
<dbReference type="PRINTS" id="PR00886">
    <property type="entry name" value="HIGHMOBLTY12"/>
</dbReference>